<gene>
    <name evidence="2" type="primary">LOC111100803</name>
</gene>
<keyword evidence="1" id="KW-1185">Reference proteome</keyword>
<evidence type="ECO:0000313" key="2">
    <source>
        <dbReference type="RefSeq" id="XP_022288629.1"/>
    </source>
</evidence>
<dbReference type="Proteomes" id="UP000694844">
    <property type="component" value="Chromosome 6"/>
</dbReference>
<sequence>MGQCCCKRESLIEHDDHHGDKTNVLDPPVVDVSSSSINPSLVSSDSIANPCRLTWLTDVTVHTVDEEAVQRACRVTGLCCLDNGRTVLMDRTNQTIMVFDPQFEYAYRQKIRKQLISLTSFEFDDVAILEVGAIGFYNISGKYVTRLPRKIPVSNSSKAVTFNGKWFAVLYTNDGKNHIQIYSKTGNEYKTFLLNIRFTKKKFRSNNIVLDKAEDYLYVNNASEKCISCVNFLGELIWNSVSVEHIAHPSCLTLEGSFIFCCDWITKGVNLLSLDGKRSSSIYVDGAKRARFIAFQRKQSHLIIFTDFKYKLRIFDVHLPPEEP</sequence>
<name>A0A8B8AF97_CRAVI</name>
<proteinExistence type="predicted"/>
<organism evidence="1 2">
    <name type="scientific">Crassostrea virginica</name>
    <name type="common">Eastern oyster</name>
    <dbReference type="NCBI Taxonomy" id="6565"/>
    <lineage>
        <taxon>Eukaryota</taxon>
        <taxon>Metazoa</taxon>
        <taxon>Spiralia</taxon>
        <taxon>Lophotrochozoa</taxon>
        <taxon>Mollusca</taxon>
        <taxon>Bivalvia</taxon>
        <taxon>Autobranchia</taxon>
        <taxon>Pteriomorphia</taxon>
        <taxon>Ostreida</taxon>
        <taxon>Ostreoidea</taxon>
        <taxon>Ostreidae</taxon>
        <taxon>Crassostrea</taxon>
    </lineage>
</organism>
<dbReference type="GeneID" id="111100803"/>
<dbReference type="Gene3D" id="2.120.10.30">
    <property type="entry name" value="TolB, C-terminal domain"/>
    <property type="match status" value="1"/>
</dbReference>
<dbReference type="InterPro" id="IPR011042">
    <property type="entry name" value="6-blade_b-propeller_TolB-like"/>
</dbReference>
<dbReference type="RefSeq" id="XP_022288629.1">
    <property type="nucleotide sequence ID" value="XM_022432921.1"/>
</dbReference>
<dbReference type="AlphaFoldDB" id="A0A8B8AF97"/>
<protein>
    <submittedName>
        <fullName evidence="2">Uncharacterized protein LOC111100803</fullName>
    </submittedName>
</protein>
<dbReference type="KEGG" id="cvn:111100803"/>
<evidence type="ECO:0000313" key="1">
    <source>
        <dbReference type="Proteomes" id="UP000694844"/>
    </source>
</evidence>
<dbReference type="SUPFAM" id="SSF101898">
    <property type="entry name" value="NHL repeat"/>
    <property type="match status" value="1"/>
</dbReference>
<accession>A0A8B8AF97</accession>
<dbReference type="OrthoDB" id="6113536at2759"/>
<reference evidence="2" key="1">
    <citation type="submission" date="2025-08" db="UniProtKB">
        <authorList>
            <consortium name="RefSeq"/>
        </authorList>
    </citation>
    <scope>IDENTIFICATION</scope>
    <source>
        <tissue evidence="2">Whole sample</tissue>
    </source>
</reference>